<keyword evidence="3" id="KW-1185">Reference proteome</keyword>
<evidence type="ECO:0000256" key="1">
    <source>
        <dbReference type="SAM" id="SignalP"/>
    </source>
</evidence>
<evidence type="ECO:0000313" key="2">
    <source>
        <dbReference type="EMBL" id="KGF46413.1"/>
    </source>
</evidence>
<accession>A0A096AH02</accession>
<proteinExistence type="predicted"/>
<organism evidence="2 3">
    <name type="scientific">Veillonella montpellierensis DNF00314</name>
    <dbReference type="NCBI Taxonomy" id="1401067"/>
    <lineage>
        <taxon>Bacteria</taxon>
        <taxon>Bacillati</taxon>
        <taxon>Bacillota</taxon>
        <taxon>Negativicutes</taxon>
        <taxon>Veillonellales</taxon>
        <taxon>Veillonellaceae</taxon>
        <taxon>Veillonella</taxon>
    </lineage>
</organism>
<dbReference type="AlphaFoldDB" id="A0A096AH02"/>
<comment type="caution">
    <text evidence="2">The sequence shown here is derived from an EMBL/GenBank/DDBJ whole genome shotgun (WGS) entry which is preliminary data.</text>
</comment>
<reference evidence="2 3" key="1">
    <citation type="submission" date="2014-07" db="EMBL/GenBank/DDBJ databases">
        <authorList>
            <person name="McCorrison J."/>
            <person name="Sanka R."/>
            <person name="Torralba M."/>
            <person name="Gillis M."/>
            <person name="Haft D.H."/>
            <person name="Methe B."/>
            <person name="Sutton G."/>
            <person name="Nelson K.E."/>
        </authorList>
    </citation>
    <scope>NUCLEOTIDE SEQUENCE [LARGE SCALE GENOMIC DNA]</scope>
    <source>
        <strain evidence="2 3">DNF00314</strain>
    </source>
</reference>
<name>A0A096AH02_9FIRM</name>
<evidence type="ECO:0000313" key="3">
    <source>
        <dbReference type="Proteomes" id="UP000029628"/>
    </source>
</evidence>
<dbReference type="EMBL" id="JRNT01000041">
    <property type="protein sequence ID" value="KGF46413.1"/>
    <property type="molecule type" value="Genomic_DNA"/>
</dbReference>
<keyword evidence="1" id="KW-0732">Signal</keyword>
<dbReference type="RefSeq" id="WP_038153248.1">
    <property type="nucleotide sequence ID" value="NZ_JRNT01000041.1"/>
</dbReference>
<dbReference type="Proteomes" id="UP000029628">
    <property type="component" value="Unassembled WGS sequence"/>
</dbReference>
<protein>
    <submittedName>
        <fullName evidence="2">Somatostatin</fullName>
    </submittedName>
</protein>
<feature type="chain" id="PRO_5039484282" evidence="1">
    <location>
        <begin position="23"/>
        <end position="143"/>
    </location>
</feature>
<sequence length="143" mass="16524">MYYKVLLLVMVSLLGTCSATMARMPEPATMPYYLRGAEPHKPQVAQYYLDELVQEGNMTLQEAERTKAYLTFRNARRMQDLKEVEGMSKEERRAVMAHKRALRGNPLVEYANYCGITLERAEELMNLMHGSDKESTYYAKVTK</sequence>
<dbReference type="eggNOG" id="ENOG5033WBY">
    <property type="taxonomic scope" value="Bacteria"/>
</dbReference>
<gene>
    <name evidence="2" type="ORF">HMPREF0872_08410</name>
</gene>
<feature type="signal peptide" evidence="1">
    <location>
        <begin position="1"/>
        <end position="22"/>
    </location>
</feature>